<gene>
    <name evidence="3" type="ORF">PSSU_0938</name>
</gene>
<evidence type="ECO:0000256" key="2">
    <source>
        <dbReference type="SAM" id="Phobius"/>
    </source>
</evidence>
<keyword evidence="2" id="KW-0812">Transmembrane</keyword>
<feature type="transmembrane region" description="Helical" evidence="2">
    <location>
        <begin position="187"/>
        <end position="210"/>
    </location>
</feature>
<feature type="transmembrane region" description="Helical" evidence="2">
    <location>
        <begin position="121"/>
        <end position="142"/>
    </location>
</feature>
<sequence>MADHDADSLQADSRKSGQSPASLGVAPLVQNGAGMVVRTLLVELVAYLCMAALWFAPATSNDPLATSPWAACEAFVCALIVAAVYPFRLRTPSQLAARVAAIAMGAGGLLAGFLGPVGGRWMVWMVALASLLVIGAFLYELLRASRTRMIFSLSTTMSAGLIALCGMGWCMLPQLHLWGEARRRNPVGAWCVLAGMFLALALLALASYLWSRGSGSVADFVRVDVDPSIVAPSLRNLWLCWGLIPVLLYGAVIAVAALLVVMLL</sequence>
<organism evidence="3 4">
    <name type="scientific">Pseudoscardovia suis</name>
    <dbReference type="NCBI Taxonomy" id="987063"/>
    <lineage>
        <taxon>Bacteria</taxon>
        <taxon>Bacillati</taxon>
        <taxon>Actinomycetota</taxon>
        <taxon>Actinomycetes</taxon>
        <taxon>Bifidobacteriales</taxon>
        <taxon>Bifidobacteriaceae</taxon>
        <taxon>Pseudoscardovia</taxon>
    </lineage>
</organism>
<feature type="transmembrane region" description="Helical" evidence="2">
    <location>
        <begin position="238"/>
        <end position="263"/>
    </location>
</feature>
<protein>
    <submittedName>
        <fullName evidence="3">Uncharacterized protein</fullName>
    </submittedName>
</protein>
<keyword evidence="4" id="KW-1185">Reference proteome</keyword>
<comment type="caution">
    <text evidence="3">The sequence shown here is derived from an EMBL/GenBank/DDBJ whole genome shotgun (WGS) entry which is preliminary data.</text>
</comment>
<keyword evidence="2" id="KW-0472">Membrane</keyword>
<evidence type="ECO:0000313" key="3">
    <source>
        <dbReference type="EMBL" id="OZG51315.1"/>
    </source>
</evidence>
<evidence type="ECO:0000256" key="1">
    <source>
        <dbReference type="SAM" id="MobiDB-lite"/>
    </source>
</evidence>
<dbReference type="RefSeq" id="WP_094691294.1">
    <property type="nucleotide sequence ID" value="NZ_MWWQ01000008.1"/>
</dbReference>
<evidence type="ECO:0000313" key="4">
    <source>
        <dbReference type="Proteomes" id="UP000216454"/>
    </source>
</evidence>
<accession>A0A261EWT9</accession>
<feature type="transmembrane region" description="Helical" evidence="2">
    <location>
        <begin position="68"/>
        <end position="88"/>
    </location>
</feature>
<keyword evidence="2" id="KW-1133">Transmembrane helix</keyword>
<reference evidence="3 4" key="1">
    <citation type="journal article" date="2017" name="BMC Genomics">
        <title>Comparative genomic and phylogenomic analyses of the Bifidobacteriaceae family.</title>
        <authorList>
            <person name="Lugli G.A."/>
            <person name="Milani C."/>
            <person name="Turroni F."/>
            <person name="Duranti S."/>
            <person name="Mancabelli L."/>
            <person name="Mangifesta M."/>
            <person name="Ferrario C."/>
            <person name="Modesto M."/>
            <person name="Mattarelli P."/>
            <person name="Jiri K."/>
            <person name="van Sinderen D."/>
            <person name="Ventura M."/>
        </authorList>
    </citation>
    <scope>NUCLEOTIDE SEQUENCE [LARGE SCALE GENOMIC DNA]</scope>
    <source>
        <strain evidence="3 4">DSM 24744</strain>
    </source>
</reference>
<dbReference type="AlphaFoldDB" id="A0A261EWT9"/>
<dbReference type="OrthoDB" id="9989432at2"/>
<dbReference type="EMBL" id="MWWQ01000008">
    <property type="protein sequence ID" value="OZG51315.1"/>
    <property type="molecule type" value="Genomic_DNA"/>
</dbReference>
<feature type="transmembrane region" description="Helical" evidence="2">
    <location>
        <begin position="149"/>
        <end position="175"/>
    </location>
</feature>
<name>A0A261EWT9_9BIFI</name>
<feature type="region of interest" description="Disordered" evidence="1">
    <location>
        <begin position="1"/>
        <end position="20"/>
    </location>
</feature>
<dbReference type="Proteomes" id="UP000216454">
    <property type="component" value="Unassembled WGS sequence"/>
</dbReference>
<feature type="compositionally biased region" description="Basic and acidic residues" evidence="1">
    <location>
        <begin position="1"/>
        <end position="15"/>
    </location>
</feature>
<proteinExistence type="predicted"/>
<feature type="transmembrane region" description="Helical" evidence="2">
    <location>
        <begin position="36"/>
        <end position="56"/>
    </location>
</feature>
<feature type="transmembrane region" description="Helical" evidence="2">
    <location>
        <begin position="95"/>
        <end position="115"/>
    </location>
</feature>